<dbReference type="RefSeq" id="WP_188254376.1">
    <property type="nucleotide sequence ID" value="NZ_JABVCF010000004.1"/>
</dbReference>
<protein>
    <submittedName>
        <fullName evidence="1">Uncharacterized protein</fullName>
    </submittedName>
</protein>
<reference evidence="1" key="1">
    <citation type="submission" date="2021-04" db="EMBL/GenBank/DDBJ databases">
        <title>Pseudaminobacter soli sp. nov., isolated from paddy soil contaminated by heavy metals.</title>
        <authorList>
            <person name="Zhang K."/>
        </authorList>
    </citation>
    <scope>NUCLEOTIDE SEQUENCE</scope>
    <source>
        <strain evidence="1">19-2017</strain>
    </source>
</reference>
<sequence length="71" mass="7955">MTHYPLTHVDGSADKRYSIAKEFCGHADRRWVLRFCGEFVKSSISFASVAIRAAGHRSALNGQVIFEEVRA</sequence>
<comment type="caution">
    <text evidence="1">The sequence shown here is derived from an EMBL/GenBank/DDBJ whole genome shotgun (WGS) entry which is preliminary data.</text>
</comment>
<dbReference type="EMBL" id="JAGWCR010000004">
    <property type="protein sequence ID" value="MBS3648813.1"/>
    <property type="molecule type" value="Genomic_DNA"/>
</dbReference>
<evidence type="ECO:0000313" key="1">
    <source>
        <dbReference type="EMBL" id="MBS3648813.1"/>
    </source>
</evidence>
<proteinExistence type="predicted"/>
<dbReference type="AlphaFoldDB" id="A0A942I2I9"/>
<name>A0A942I2I9_9HYPH</name>
<accession>A0A942I2I9</accession>
<organism evidence="1 2">
    <name type="scientific">Pseudaminobacter soli</name>
    <name type="common">ex Zhang et al. 2022</name>
    <dbReference type="NCBI Taxonomy" id="2831468"/>
    <lineage>
        <taxon>Bacteria</taxon>
        <taxon>Pseudomonadati</taxon>
        <taxon>Pseudomonadota</taxon>
        <taxon>Alphaproteobacteria</taxon>
        <taxon>Hyphomicrobiales</taxon>
        <taxon>Phyllobacteriaceae</taxon>
        <taxon>Pseudaminobacter</taxon>
    </lineage>
</organism>
<evidence type="ECO:0000313" key="2">
    <source>
        <dbReference type="Proteomes" id="UP000680348"/>
    </source>
</evidence>
<dbReference type="Proteomes" id="UP000680348">
    <property type="component" value="Unassembled WGS sequence"/>
</dbReference>
<keyword evidence="2" id="KW-1185">Reference proteome</keyword>
<gene>
    <name evidence="1" type="ORF">KEU06_09365</name>
</gene>